<sequence>MANTINKEVPYKLVENLINAMNETSLTDPDRKFHKLYVTISSEFKNIDKVDYLAYIIYELPSQKFEILQNVFGIGSVEQDLFSDFVNEIKTNAIKGMNNEDFDDEFSTKIVEHIRLCCFQRNFMTKSVKNAETIANETLDIANTAMDSFKKVNKTIGSSEESAKSAKEIADKASALATISSENSEKTVTDLNEMKTKIYSEFIGILGIFTAVAFMVMGSLELLNNLFSDISNPTSRVIGYVLVAGGIYLLVLYLLMVSLFVGMKKVTGNGSSYDVNDRMFKVIVSIALILVFIGVLFSGGIVH</sequence>
<reference evidence="3" key="1">
    <citation type="submission" date="2015-10" db="EMBL/GenBank/DDBJ databases">
        <title>Draft Genome Sequences of 11 Lactococcus lactis subspecies cremoris strains.</title>
        <authorList>
            <person name="Wels M."/>
            <person name="Backus L."/>
            <person name="Boekhorst J."/>
            <person name="Dijkstra A."/>
            <person name="Beerthuizen M."/>
            <person name="Kelly W."/>
            <person name="Siezen R."/>
            <person name="Bachmann H."/>
            <person name="Van Hijum S."/>
        </authorList>
    </citation>
    <scope>NUCLEOTIDE SEQUENCE [LARGE SCALE GENOMIC DNA]</scope>
    <source>
        <strain evidence="3">LMG9449</strain>
    </source>
</reference>
<name>A0A0V8E7A1_LACLL</name>
<dbReference type="RefSeq" id="WP_058224569.1">
    <property type="nucleotide sequence ID" value="NZ_LKLS01000038.1"/>
</dbReference>
<keyword evidence="1" id="KW-0472">Membrane</keyword>
<accession>A0A0V8E7A1</accession>
<proteinExistence type="predicted"/>
<dbReference type="EMBL" id="LKLS01000038">
    <property type="protein sequence ID" value="KSU21628.1"/>
    <property type="molecule type" value="Genomic_DNA"/>
</dbReference>
<protein>
    <submittedName>
        <fullName evidence="2">Uncharacterized protein</fullName>
    </submittedName>
</protein>
<dbReference type="AlphaFoldDB" id="A0A0V8E7A1"/>
<comment type="caution">
    <text evidence="2">The sequence shown here is derived from an EMBL/GenBank/DDBJ whole genome shotgun (WGS) entry which is preliminary data.</text>
</comment>
<gene>
    <name evidence="2" type="ORF">LMG9449_0415</name>
</gene>
<evidence type="ECO:0000313" key="2">
    <source>
        <dbReference type="EMBL" id="KSU21628.1"/>
    </source>
</evidence>
<dbReference type="Proteomes" id="UP000053612">
    <property type="component" value="Unassembled WGS sequence"/>
</dbReference>
<feature type="transmembrane region" description="Helical" evidence="1">
    <location>
        <begin position="282"/>
        <end position="302"/>
    </location>
</feature>
<keyword evidence="1" id="KW-1133">Transmembrane helix</keyword>
<organism evidence="2 3">
    <name type="scientific">Lactococcus lactis subsp. lactis</name>
    <name type="common">Streptococcus lactis</name>
    <dbReference type="NCBI Taxonomy" id="1360"/>
    <lineage>
        <taxon>Bacteria</taxon>
        <taxon>Bacillati</taxon>
        <taxon>Bacillota</taxon>
        <taxon>Bacilli</taxon>
        <taxon>Lactobacillales</taxon>
        <taxon>Streptococcaceae</taxon>
        <taxon>Lactococcus</taxon>
    </lineage>
</organism>
<evidence type="ECO:0000313" key="3">
    <source>
        <dbReference type="Proteomes" id="UP000053612"/>
    </source>
</evidence>
<feature type="transmembrane region" description="Helical" evidence="1">
    <location>
        <begin position="198"/>
        <end position="217"/>
    </location>
</feature>
<dbReference type="PATRIC" id="fig|1360.109.peg.1043"/>
<keyword evidence="1" id="KW-0812">Transmembrane</keyword>
<feature type="transmembrane region" description="Helical" evidence="1">
    <location>
        <begin position="237"/>
        <end position="261"/>
    </location>
</feature>
<evidence type="ECO:0000256" key="1">
    <source>
        <dbReference type="SAM" id="Phobius"/>
    </source>
</evidence>